<keyword evidence="3" id="KW-1185">Reference proteome</keyword>
<name>A0A348FZE6_9HYPH</name>
<organism evidence="2 3">
    <name type="scientific">Blastochloris tepida</name>
    <dbReference type="NCBI Taxonomy" id="2233851"/>
    <lineage>
        <taxon>Bacteria</taxon>
        <taxon>Pseudomonadati</taxon>
        <taxon>Pseudomonadota</taxon>
        <taxon>Alphaproteobacteria</taxon>
        <taxon>Hyphomicrobiales</taxon>
        <taxon>Blastochloridaceae</taxon>
        <taxon>Blastochloris</taxon>
    </lineage>
</organism>
<keyword evidence="1" id="KW-0175">Coiled coil</keyword>
<dbReference type="KEGG" id="blag:BLTE_13640"/>
<proteinExistence type="predicted"/>
<sequence>MRATRKARFEARFDAQARRVVSVWVVRCRKCGEVGEWEARAMRVPTADSDMKVLSSSMRRDGWDVDSKITKPVCPTCLAARSSTNKEKPTMACVPVTAEAKTVQQPAKPAVAVEPPRSATPRDRRRIQDTLDDVYDLDAGGYKPGASDEEVARRLDVPRAWVSEVRDMLYGPAIPAIIAALRPDIRRVEDLLVSLRRDAQSVASRIAAAEQELGSLKHKVATATAGR</sequence>
<protein>
    <submittedName>
        <fullName evidence="2">Uncharacterized protein</fullName>
    </submittedName>
</protein>
<feature type="coiled-coil region" evidence="1">
    <location>
        <begin position="192"/>
        <end position="219"/>
    </location>
</feature>
<dbReference type="Proteomes" id="UP000266934">
    <property type="component" value="Chromosome"/>
</dbReference>
<reference evidence="2 3" key="1">
    <citation type="submission" date="2018-08" db="EMBL/GenBank/DDBJ databases">
        <title>Complete genome sequencing of Blastochloris tepida GI.</title>
        <authorList>
            <person name="Tsukatani Y."/>
            <person name="Mori H."/>
        </authorList>
    </citation>
    <scope>NUCLEOTIDE SEQUENCE [LARGE SCALE GENOMIC DNA]</scope>
    <source>
        <strain evidence="2 3">GI</strain>
    </source>
</reference>
<dbReference type="EMBL" id="AP018907">
    <property type="protein sequence ID" value="BBF92679.1"/>
    <property type="molecule type" value="Genomic_DNA"/>
</dbReference>
<dbReference type="AlphaFoldDB" id="A0A348FZE6"/>
<accession>A0A348FZE6</accession>
<gene>
    <name evidence="2" type="ORF">BLTE_13640</name>
</gene>
<evidence type="ECO:0000256" key="1">
    <source>
        <dbReference type="SAM" id="Coils"/>
    </source>
</evidence>
<evidence type="ECO:0000313" key="2">
    <source>
        <dbReference type="EMBL" id="BBF92679.1"/>
    </source>
</evidence>
<evidence type="ECO:0000313" key="3">
    <source>
        <dbReference type="Proteomes" id="UP000266934"/>
    </source>
</evidence>